<name>A0A7W4W9E9_9GAMM</name>
<evidence type="ECO:0000313" key="1">
    <source>
        <dbReference type="EMBL" id="MBB3059889.1"/>
    </source>
</evidence>
<comment type="caution">
    <text evidence="1">The sequence shown here is derived from an EMBL/GenBank/DDBJ whole genome shotgun (WGS) entry which is preliminary data.</text>
</comment>
<reference evidence="1 2" key="1">
    <citation type="submission" date="2020-08" db="EMBL/GenBank/DDBJ databases">
        <title>Genomic Encyclopedia of Type Strains, Phase III (KMG-III): the genomes of soil and plant-associated and newly described type strains.</title>
        <authorList>
            <person name="Whitman W."/>
        </authorList>
    </citation>
    <scope>NUCLEOTIDE SEQUENCE [LARGE SCALE GENOMIC DNA]</scope>
    <source>
        <strain evidence="1 2">CECT 8799</strain>
    </source>
</reference>
<dbReference type="EMBL" id="JACHWZ010000002">
    <property type="protein sequence ID" value="MBB3059889.1"/>
    <property type="molecule type" value="Genomic_DNA"/>
</dbReference>
<proteinExistence type="predicted"/>
<evidence type="ECO:0000313" key="2">
    <source>
        <dbReference type="Proteomes" id="UP000535937"/>
    </source>
</evidence>
<keyword evidence="2" id="KW-1185">Reference proteome</keyword>
<organism evidence="1 2">
    <name type="scientific">Microbulbifer rhizosphaerae</name>
    <dbReference type="NCBI Taxonomy" id="1562603"/>
    <lineage>
        <taxon>Bacteria</taxon>
        <taxon>Pseudomonadati</taxon>
        <taxon>Pseudomonadota</taxon>
        <taxon>Gammaproteobacteria</taxon>
        <taxon>Cellvibrionales</taxon>
        <taxon>Microbulbiferaceae</taxon>
        <taxon>Microbulbifer</taxon>
    </lineage>
</organism>
<sequence length="71" mass="8071">MNDKKNMEKCYDVALKGKKNYAAGNSHQRFVFNEDISIGMQTHSVQVIDDYGNSDGSTVGTWWNWAGINQR</sequence>
<accession>A0A7W4W9E9</accession>
<dbReference type="AlphaFoldDB" id="A0A7W4W9E9"/>
<dbReference type="RefSeq" id="WP_183456679.1">
    <property type="nucleotide sequence ID" value="NZ_JACHWZ010000002.1"/>
</dbReference>
<gene>
    <name evidence="1" type="ORF">FHS09_000697</name>
</gene>
<protein>
    <submittedName>
        <fullName evidence="1">Putative membrane protein</fullName>
    </submittedName>
</protein>
<dbReference type="Proteomes" id="UP000535937">
    <property type="component" value="Unassembled WGS sequence"/>
</dbReference>